<feature type="region of interest" description="Disordered" evidence="1">
    <location>
        <begin position="626"/>
        <end position="645"/>
    </location>
</feature>
<dbReference type="Proteomes" id="UP001222325">
    <property type="component" value="Unassembled WGS sequence"/>
</dbReference>
<evidence type="ECO:0000256" key="1">
    <source>
        <dbReference type="SAM" id="MobiDB-lite"/>
    </source>
</evidence>
<proteinExistence type="predicted"/>
<feature type="compositionally biased region" description="Low complexity" evidence="1">
    <location>
        <begin position="365"/>
        <end position="392"/>
    </location>
</feature>
<feature type="region of interest" description="Disordered" evidence="1">
    <location>
        <begin position="365"/>
        <end position="411"/>
    </location>
</feature>
<feature type="region of interest" description="Disordered" evidence="1">
    <location>
        <begin position="572"/>
        <end position="611"/>
    </location>
</feature>
<dbReference type="AlphaFoldDB" id="A0AAD6TNV8"/>
<accession>A0AAD6TNV8</accession>
<dbReference type="EMBL" id="JARJCN010000182">
    <property type="protein sequence ID" value="KAJ7065114.1"/>
    <property type="molecule type" value="Genomic_DNA"/>
</dbReference>
<name>A0AAD6TNV8_9AGAR</name>
<reference evidence="2" key="1">
    <citation type="submission" date="2023-03" db="EMBL/GenBank/DDBJ databases">
        <title>Massive genome expansion in bonnet fungi (Mycena s.s.) driven by repeated elements and novel gene families across ecological guilds.</title>
        <authorList>
            <consortium name="Lawrence Berkeley National Laboratory"/>
            <person name="Harder C.B."/>
            <person name="Miyauchi S."/>
            <person name="Viragh M."/>
            <person name="Kuo A."/>
            <person name="Thoen E."/>
            <person name="Andreopoulos B."/>
            <person name="Lu D."/>
            <person name="Skrede I."/>
            <person name="Drula E."/>
            <person name="Henrissat B."/>
            <person name="Morin E."/>
            <person name="Kohler A."/>
            <person name="Barry K."/>
            <person name="LaButti K."/>
            <person name="Morin E."/>
            <person name="Salamov A."/>
            <person name="Lipzen A."/>
            <person name="Mereny Z."/>
            <person name="Hegedus B."/>
            <person name="Baldrian P."/>
            <person name="Stursova M."/>
            <person name="Weitz H."/>
            <person name="Taylor A."/>
            <person name="Grigoriev I.V."/>
            <person name="Nagy L.G."/>
            <person name="Martin F."/>
            <person name="Kauserud H."/>
        </authorList>
    </citation>
    <scope>NUCLEOTIDE SEQUENCE</scope>
    <source>
        <strain evidence="2">CBHHK173m</strain>
    </source>
</reference>
<gene>
    <name evidence="2" type="ORF">B0H15DRAFT_807729</name>
</gene>
<comment type="caution">
    <text evidence="2">The sequence shown here is derived from an EMBL/GenBank/DDBJ whole genome shotgun (WGS) entry which is preliminary data.</text>
</comment>
<evidence type="ECO:0000313" key="3">
    <source>
        <dbReference type="Proteomes" id="UP001222325"/>
    </source>
</evidence>
<organism evidence="2 3">
    <name type="scientific">Mycena belliarum</name>
    <dbReference type="NCBI Taxonomy" id="1033014"/>
    <lineage>
        <taxon>Eukaryota</taxon>
        <taxon>Fungi</taxon>
        <taxon>Dikarya</taxon>
        <taxon>Basidiomycota</taxon>
        <taxon>Agaricomycotina</taxon>
        <taxon>Agaricomycetes</taxon>
        <taxon>Agaricomycetidae</taxon>
        <taxon>Agaricales</taxon>
        <taxon>Marasmiineae</taxon>
        <taxon>Mycenaceae</taxon>
        <taxon>Mycena</taxon>
    </lineage>
</organism>
<sequence length="645" mass="72680">MGDTLDRSFLSRVYIREPKGPHEKLLRELVPLPDEAHFDLAGCRYGGDHVFRLELGGFGGCPFGTWVLDCVAGIGGRCSAQRGMQLPIEEARKLETMVDRFGQFDRLLTKLLRSLHNSEDALIHIYDLEFNGQPLPALPPSAAEETSEKLTRIRKLAEQMDWTVLPDDAEMLDEYRKEKGNKRTAVRLITALYSLATELKAGRILHEREISPEYFETLPDYNDEALDPKESEIPILYPKPDSDKVSRDPVRLVVYCEAHRSPSHAKCWTPDPLSFDLRGYLGSGWPGITFSWYSVHSERYCLTTKPVNLTGRGRFIICRNSDVNTIDCPRSDIWERRARDSAELEARPSLVHLASKIMAPSRPIASSSKAPLASSSKITTDVIPAPASSPSGPVSPPSGPSSPLSSSLKRRAEDVLENDAKKAKSASPGRSRENPFILASSEDDMDSDVEIVGDNWSELLSGSSERRRSFISYPTQIVPQQLPYQRNFVLIPFLSDPHLRCAYTVFLSDDLLFLSDKLLIFPNLPQRDHLSQRRPDVFMTPTARQRLEAEIQSPPTTADIKHGPGEVYHFEIPRSQPRSTARRPKRESKIGRAKDARKRRGQWARQCRGQRQVRWVRWKVPFAGKFGAQRRGEETGLPTLAPPPL</sequence>
<protein>
    <submittedName>
        <fullName evidence="2">Uncharacterized protein</fullName>
    </submittedName>
</protein>
<keyword evidence="3" id="KW-1185">Reference proteome</keyword>
<evidence type="ECO:0000313" key="2">
    <source>
        <dbReference type="EMBL" id="KAJ7065114.1"/>
    </source>
</evidence>